<dbReference type="PANTHER" id="PTHR47234">
    <property type="match status" value="1"/>
</dbReference>
<keyword evidence="2 8" id="KW-0813">Transport</keyword>
<keyword evidence="13" id="KW-1185">Reference proteome</keyword>
<sequence>MITAKDISLSGQSSIENVLNEMPQFIPSSTAASNNPGGGVSTADLRGLGAQRSLVLVNGHRYISYDTNQIVDLNTIPAALVQRVDVVTGGKSAVYGSDAIGGVINFVMKQNFEGLQADAGYRLTGAGDGGTFDSSVVAGHNFADNRANVTVFADYSKRKSIAQSDRKYSDTTLTDDGNGGLTAGGSSSIPAGRFTINGVSNKFTADGGYTPYNSATDAYNYAPANYLQVPLKRLMFGTQVHFDVSDHLKFYGEGQYVRTQVKNQLAPTPYTGTVEIDNDSSFLSSATQQLLQSYDTTGSGYTSAAIYRRLNEVGDRISSDDVHSYRGLFGVKGQIVGNWNYDAYVSYSRTHFVETQYGNVSNSRVLQALHTSYDSSGNLVCSDQSGGCVPLDIFGAGNISAAAAKYISVTTRNVSDITEEVASGAITNDHLFDLGLGGGYAGLAFGVEYRREHGGYDPDAELSSGDVVGFNASEGISGGYNVKEEFLELDVPLIGDKPFIDKLAVNGAYRHSDYSVSAGSVNTFSAGVVYAPIHDISFRGQYSTAVRAPTVADLYAGSAQGYYDASDPCTTAAATSNASLAASCVATGVPTSALGTAYDGGDAQIEGYSGGNSSLKAEKARTLTAGFVIQPREIRRLSLTVDYYRVNISNYITTVGVSNIMAACYGTAANGWTPYASSYCSLISRDKNSYTAVVQNNLVNSGGLHTRGVDFEGNYSIPFAFGLFGTKESNLALRLSGTRLLKFDVNPLTSIPDLVEHCSGRFGTICGNPYAKWRLNGRATWSTGPVDLSVQWRYLSPVHDDDDSTTYSVERIKAYNYFDLTAQIAAGDHFTWTFGVNNVANKQPPLLGDNQEQANTYPSTYDPYGRTFFVNVGVKL</sequence>
<evidence type="ECO:0000256" key="5">
    <source>
        <dbReference type="ARBA" id="ARBA00023077"/>
    </source>
</evidence>
<dbReference type="InterPro" id="IPR012910">
    <property type="entry name" value="Plug_dom"/>
</dbReference>
<accession>A0ABY7NQH8</accession>
<dbReference type="InterPro" id="IPR037066">
    <property type="entry name" value="Plug_dom_sf"/>
</dbReference>
<evidence type="ECO:0000313" key="13">
    <source>
        <dbReference type="Proteomes" id="UP001210865"/>
    </source>
</evidence>
<dbReference type="PROSITE" id="PS52016">
    <property type="entry name" value="TONB_DEPENDENT_REC_3"/>
    <property type="match status" value="1"/>
</dbReference>
<dbReference type="Gene3D" id="2.40.170.20">
    <property type="entry name" value="TonB-dependent receptor, beta-barrel domain"/>
    <property type="match status" value="1"/>
</dbReference>
<comment type="similarity">
    <text evidence="8 9">Belongs to the TonB-dependent receptor family.</text>
</comment>
<feature type="domain" description="TonB-dependent receptor plug" evidence="11">
    <location>
        <begin position="2"/>
        <end position="103"/>
    </location>
</feature>
<name>A0ABY7NQH8_9SPHN</name>
<evidence type="ECO:0000256" key="9">
    <source>
        <dbReference type="RuleBase" id="RU003357"/>
    </source>
</evidence>
<evidence type="ECO:0000256" key="4">
    <source>
        <dbReference type="ARBA" id="ARBA00022692"/>
    </source>
</evidence>
<evidence type="ECO:0000256" key="2">
    <source>
        <dbReference type="ARBA" id="ARBA00022448"/>
    </source>
</evidence>
<evidence type="ECO:0000256" key="7">
    <source>
        <dbReference type="ARBA" id="ARBA00023237"/>
    </source>
</evidence>
<dbReference type="RefSeq" id="WP_270077860.1">
    <property type="nucleotide sequence ID" value="NZ_CP115174.1"/>
</dbReference>
<dbReference type="SUPFAM" id="SSF56935">
    <property type="entry name" value="Porins"/>
    <property type="match status" value="1"/>
</dbReference>
<keyword evidence="3 8" id="KW-1134">Transmembrane beta strand</keyword>
<keyword evidence="4 8" id="KW-0812">Transmembrane</keyword>
<feature type="domain" description="TonB-dependent receptor-like beta-barrel" evidence="10">
    <location>
        <begin position="303"/>
        <end position="839"/>
    </location>
</feature>
<organism evidence="12 13">
    <name type="scientific">Sphingomonas abietis</name>
    <dbReference type="NCBI Taxonomy" id="3012344"/>
    <lineage>
        <taxon>Bacteria</taxon>
        <taxon>Pseudomonadati</taxon>
        <taxon>Pseudomonadota</taxon>
        <taxon>Alphaproteobacteria</taxon>
        <taxon>Sphingomonadales</taxon>
        <taxon>Sphingomonadaceae</taxon>
        <taxon>Sphingomonas</taxon>
    </lineage>
</organism>
<evidence type="ECO:0000259" key="11">
    <source>
        <dbReference type="Pfam" id="PF07715"/>
    </source>
</evidence>
<dbReference type="InterPro" id="IPR036942">
    <property type="entry name" value="Beta-barrel_TonB_sf"/>
</dbReference>
<dbReference type="PANTHER" id="PTHR47234:SF2">
    <property type="entry name" value="TONB-DEPENDENT RECEPTOR"/>
    <property type="match status" value="1"/>
</dbReference>
<dbReference type="Pfam" id="PF07715">
    <property type="entry name" value="Plug"/>
    <property type="match status" value="1"/>
</dbReference>
<evidence type="ECO:0000256" key="6">
    <source>
        <dbReference type="ARBA" id="ARBA00023136"/>
    </source>
</evidence>
<dbReference type="InterPro" id="IPR039426">
    <property type="entry name" value="TonB-dep_rcpt-like"/>
</dbReference>
<gene>
    <name evidence="12" type="ORF">PBT88_03550</name>
</gene>
<keyword evidence="5 9" id="KW-0798">TonB box</keyword>
<dbReference type="Pfam" id="PF00593">
    <property type="entry name" value="TonB_dep_Rec_b-barrel"/>
    <property type="match status" value="1"/>
</dbReference>
<protein>
    <submittedName>
        <fullName evidence="12">TonB-dependent receptor</fullName>
    </submittedName>
</protein>
<reference evidence="12 13" key="1">
    <citation type="submission" date="2022-12" db="EMBL/GenBank/DDBJ databases">
        <title>Sphingomonas abieness sp. nov., an endophytic bacterium isolated from Abies koreana.</title>
        <authorList>
            <person name="Jiang L."/>
            <person name="Lee J."/>
        </authorList>
    </citation>
    <scope>NUCLEOTIDE SEQUENCE [LARGE SCALE GENOMIC DNA]</scope>
    <source>
        <strain evidence="13">PAMB 00755</strain>
    </source>
</reference>
<comment type="subcellular location">
    <subcellularLocation>
        <location evidence="1 8">Cell outer membrane</location>
        <topology evidence="1 8">Multi-pass membrane protein</topology>
    </subcellularLocation>
</comment>
<dbReference type="Proteomes" id="UP001210865">
    <property type="component" value="Chromosome"/>
</dbReference>
<evidence type="ECO:0000256" key="8">
    <source>
        <dbReference type="PROSITE-ProRule" id="PRU01360"/>
    </source>
</evidence>
<evidence type="ECO:0000259" key="10">
    <source>
        <dbReference type="Pfam" id="PF00593"/>
    </source>
</evidence>
<keyword evidence="6 8" id="KW-0472">Membrane</keyword>
<evidence type="ECO:0000256" key="1">
    <source>
        <dbReference type="ARBA" id="ARBA00004571"/>
    </source>
</evidence>
<evidence type="ECO:0000256" key="3">
    <source>
        <dbReference type="ARBA" id="ARBA00022452"/>
    </source>
</evidence>
<dbReference type="Gene3D" id="2.170.130.10">
    <property type="entry name" value="TonB-dependent receptor, plug domain"/>
    <property type="match status" value="1"/>
</dbReference>
<dbReference type="EMBL" id="CP115174">
    <property type="protein sequence ID" value="WBO23225.1"/>
    <property type="molecule type" value="Genomic_DNA"/>
</dbReference>
<keyword evidence="7 8" id="KW-0998">Cell outer membrane</keyword>
<evidence type="ECO:0000313" key="12">
    <source>
        <dbReference type="EMBL" id="WBO23225.1"/>
    </source>
</evidence>
<dbReference type="InterPro" id="IPR000531">
    <property type="entry name" value="Beta-barrel_TonB"/>
</dbReference>
<proteinExistence type="inferred from homology"/>
<keyword evidence="12" id="KW-0675">Receptor</keyword>